<dbReference type="RefSeq" id="WP_283202975.1">
    <property type="nucleotide sequence ID" value="NZ_JASGCB010000004.1"/>
</dbReference>
<keyword evidence="2 7" id="KW-0408">Iron</keyword>
<dbReference type="Proteomes" id="UP001529245">
    <property type="component" value="Unassembled WGS sequence"/>
</dbReference>
<feature type="binding site" evidence="7">
    <location>
        <position position="52"/>
    </location>
    <ligand>
        <name>Fe-coproporphyrin III</name>
        <dbReference type="ChEBI" id="CHEBI:68438"/>
    </ligand>
</feature>
<comment type="catalytic activity">
    <reaction evidence="6">
        <text>Fe-coproporphyrin III + 2 H(+) = coproporphyrin III + Fe(2+)</text>
        <dbReference type="Rhea" id="RHEA:49572"/>
        <dbReference type="ChEBI" id="CHEBI:15378"/>
        <dbReference type="ChEBI" id="CHEBI:29033"/>
        <dbReference type="ChEBI" id="CHEBI:68438"/>
        <dbReference type="ChEBI" id="CHEBI:131725"/>
        <dbReference type="EC" id="4.99.1.9"/>
    </reaction>
    <physiologicalReaction direction="right-to-left" evidence="6">
        <dbReference type="Rhea" id="RHEA:49574"/>
    </physiologicalReaction>
</comment>
<dbReference type="InterPro" id="IPR001015">
    <property type="entry name" value="Ferrochelatase"/>
</dbReference>
<organism evidence="9 10">
    <name type="scientific">Alicyclobacillus sendaiensis PA2</name>
    <dbReference type="NCBI Taxonomy" id="3029425"/>
    <lineage>
        <taxon>Bacteria</taxon>
        <taxon>Bacillati</taxon>
        <taxon>Bacillota</taxon>
        <taxon>Bacilli</taxon>
        <taxon>Bacillales</taxon>
        <taxon>Alicyclobacillaceae</taxon>
        <taxon>Alicyclobacillus</taxon>
    </lineage>
</organism>
<evidence type="ECO:0000256" key="2">
    <source>
        <dbReference type="ARBA" id="ARBA00023004"/>
    </source>
</evidence>
<comment type="similarity">
    <text evidence="7 8">Belongs to the ferrochelatase family.</text>
</comment>
<name>A0ABT6XWG8_ALISE</name>
<comment type="subcellular location">
    <subcellularLocation>
        <location evidence="7 8">Cytoplasm</location>
    </subcellularLocation>
</comment>
<evidence type="ECO:0000313" key="10">
    <source>
        <dbReference type="Proteomes" id="UP001529245"/>
    </source>
</evidence>
<feature type="binding site" evidence="7">
    <location>
        <position position="177"/>
    </location>
    <ligand>
        <name>Fe(2+)</name>
        <dbReference type="ChEBI" id="CHEBI:29033"/>
    </ligand>
</feature>
<evidence type="ECO:0000256" key="7">
    <source>
        <dbReference type="HAMAP-Rule" id="MF_00323"/>
    </source>
</evidence>
<comment type="caution">
    <text evidence="9">The sequence shown here is derived from an EMBL/GenBank/DDBJ whole genome shotgun (WGS) entry which is preliminary data.</text>
</comment>
<dbReference type="InterPro" id="IPR019772">
    <property type="entry name" value="Ferrochelatase_AS"/>
</dbReference>
<keyword evidence="5 7" id="KW-0627">Porphyrin biosynthesis</keyword>
<protein>
    <recommendedName>
        <fullName evidence="7">Coproporphyrin III ferrochelatase</fullName>
        <ecNumber evidence="7">4.99.1.9</ecNumber>
    </recommendedName>
</protein>
<feature type="binding site" evidence="7">
    <location>
        <position position="122"/>
    </location>
    <ligand>
        <name>Fe-coproporphyrin III</name>
        <dbReference type="ChEBI" id="CHEBI:68438"/>
    </ligand>
</feature>
<keyword evidence="10" id="KW-1185">Reference proteome</keyword>
<keyword evidence="3 7" id="KW-0350">Heme biosynthesis</keyword>
<dbReference type="Pfam" id="PF00762">
    <property type="entry name" value="Ferrochelatase"/>
    <property type="match status" value="1"/>
</dbReference>
<keyword evidence="4 7" id="KW-0456">Lyase</keyword>
<dbReference type="HAMAP" id="MF_00323">
    <property type="entry name" value="Ferrochelatase"/>
    <property type="match status" value="1"/>
</dbReference>
<evidence type="ECO:0000256" key="5">
    <source>
        <dbReference type="ARBA" id="ARBA00023244"/>
    </source>
</evidence>
<dbReference type="PROSITE" id="PS00534">
    <property type="entry name" value="FERROCHELATASE"/>
    <property type="match status" value="1"/>
</dbReference>
<dbReference type="SUPFAM" id="SSF53800">
    <property type="entry name" value="Chelatase"/>
    <property type="match status" value="1"/>
</dbReference>
<gene>
    <name evidence="9" type="primary">hemH</name>
    <name evidence="7" type="synonym">cpfC</name>
    <name evidence="9" type="ORF">QID03_04450</name>
</gene>
<dbReference type="PANTHER" id="PTHR11108:SF1">
    <property type="entry name" value="FERROCHELATASE, MITOCHONDRIAL"/>
    <property type="match status" value="1"/>
</dbReference>
<dbReference type="EC" id="4.99.1.9" evidence="7"/>
<keyword evidence="7 8" id="KW-0963">Cytoplasm</keyword>
<dbReference type="InterPro" id="IPR033659">
    <property type="entry name" value="Ferrochelatase_N"/>
</dbReference>
<dbReference type="CDD" id="cd03411">
    <property type="entry name" value="Ferrochelatase_N"/>
    <property type="match status" value="1"/>
</dbReference>
<evidence type="ECO:0000313" key="9">
    <source>
        <dbReference type="EMBL" id="MDI9259430.1"/>
    </source>
</evidence>
<feature type="binding site" description="axial binding residue" evidence="7">
    <location>
        <position position="11"/>
    </location>
    <ligand>
        <name>Fe-coproporphyrin III</name>
        <dbReference type="ChEBI" id="CHEBI:68438"/>
    </ligand>
    <ligandPart>
        <name>Fe</name>
        <dbReference type="ChEBI" id="CHEBI:18248"/>
    </ligandPart>
</feature>
<dbReference type="EMBL" id="JASGCB010000004">
    <property type="protein sequence ID" value="MDI9259430.1"/>
    <property type="molecule type" value="Genomic_DNA"/>
</dbReference>
<evidence type="ECO:0000256" key="8">
    <source>
        <dbReference type="RuleBase" id="RU000607"/>
    </source>
</evidence>
<evidence type="ECO:0000256" key="1">
    <source>
        <dbReference type="ARBA" id="ARBA00004744"/>
    </source>
</evidence>
<sequence>MTTLGVLMMAYGTPRSLDEVEAYYTDIRRGRKPSPAELADLVRRYQAIGGVSPLWEITKRQAEAVERALNAQAEPAFRVYLGMKHTAPRIADAVADMRRDGIERAVALVLAPHYSAMSVGTYHEQAREAARDGGPELCCVNQWHLEPRFLDALAARVEEALGQCRRPDEAMVMFTAHSLPARILDMGDPYVDQLHQSGEAVAKRLGLAHYSFGWQSAGRTREPWLGPDLLDSLEALANEGYREVVVCAQGFVADHLEVLYDIDIEAKQRAEELGIRLVRTRQMNDDPDFVRAVADVIERAKRDAGW</sequence>
<accession>A0ABT6XWG8</accession>
<reference evidence="9 10" key="1">
    <citation type="submission" date="2023-04" db="EMBL/GenBank/DDBJ databases">
        <title>A. sendaiensis sub sp. chiapanensis a novel subspecie with specific adaptation in bacterial cell wall isolated from an active volcano.</title>
        <authorList>
            <person name="Alvarez Gutierrez P.E."/>
            <person name="Ortiz Cortes L.Y."/>
        </authorList>
    </citation>
    <scope>NUCLEOTIDE SEQUENCE [LARGE SCALE GENOMIC DNA]</scope>
    <source>
        <strain evidence="9 10">PA2</strain>
    </source>
</reference>
<dbReference type="NCBIfam" id="TIGR00109">
    <property type="entry name" value="hemH"/>
    <property type="match status" value="1"/>
</dbReference>
<feature type="binding site" evidence="7">
    <location>
        <begin position="44"/>
        <end position="45"/>
    </location>
    <ligand>
        <name>Fe-coproporphyrin III</name>
        <dbReference type="ChEBI" id="CHEBI:68438"/>
    </ligand>
</feature>
<dbReference type="Gene3D" id="3.40.50.1400">
    <property type="match status" value="2"/>
</dbReference>
<dbReference type="PANTHER" id="PTHR11108">
    <property type="entry name" value="FERROCHELATASE"/>
    <property type="match status" value="1"/>
</dbReference>
<evidence type="ECO:0000256" key="4">
    <source>
        <dbReference type="ARBA" id="ARBA00023239"/>
    </source>
</evidence>
<keyword evidence="7" id="KW-0479">Metal-binding</keyword>
<evidence type="ECO:0000256" key="6">
    <source>
        <dbReference type="ARBA" id="ARBA00024536"/>
    </source>
</evidence>
<comment type="pathway">
    <text evidence="1 7 8">Porphyrin-containing compound metabolism; protoheme biosynthesis.</text>
</comment>
<dbReference type="CDD" id="cd00419">
    <property type="entry name" value="Ferrochelatase_C"/>
    <property type="match status" value="1"/>
</dbReference>
<evidence type="ECO:0000256" key="3">
    <source>
        <dbReference type="ARBA" id="ARBA00023133"/>
    </source>
</evidence>
<dbReference type="InterPro" id="IPR033644">
    <property type="entry name" value="Ferrochelatase_C"/>
</dbReference>
<feature type="binding site" evidence="7">
    <location>
        <position position="257"/>
    </location>
    <ligand>
        <name>Fe(2+)</name>
        <dbReference type="ChEBI" id="CHEBI:29033"/>
    </ligand>
</feature>
<comment type="function">
    <text evidence="7 8">Involved in coproporphyrin-dependent heme b biosynthesis. Catalyzes the insertion of ferrous iron into coproporphyrin III to form Fe-coproporphyrin III.</text>
</comment>
<proteinExistence type="inferred from homology"/>
<feature type="binding site" evidence="7">
    <location>
        <position position="28"/>
    </location>
    <ligand>
        <name>Fe-coproporphyrin III</name>
        <dbReference type="ChEBI" id="CHEBI:68438"/>
    </ligand>
</feature>